<keyword evidence="9 13" id="KW-0472">Membrane</keyword>
<evidence type="ECO:0000256" key="3">
    <source>
        <dbReference type="ARBA" id="ARBA00022475"/>
    </source>
</evidence>
<comment type="similarity">
    <text evidence="1 13 14">Belongs to the ATPase B chain family.</text>
</comment>
<evidence type="ECO:0000256" key="9">
    <source>
        <dbReference type="ARBA" id="ARBA00023136"/>
    </source>
</evidence>
<evidence type="ECO:0000256" key="5">
    <source>
        <dbReference type="ARBA" id="ARBA00022692"/>
    </source>
</evidence>
<dbReference type="GO" id="GO:0046933">
    <property type="term" value="F:proton-transporting ATP synthase activity, rotational mechanism"/>
    <property type="evidence" value="ECO:0007669"/>
    <property type="project" value="UniProtKB-UniRule"/>
</dbReference>
<dbReference type="STRING" id="217031.ABB05_20755"/>
<dbReference type="Gene3D" id="1.20.5.620">
    <property type="entry name" value="F1F0 ATP synthase subunit B, membrane domain"/>
    <property type="match status" value="1"/>
</dbReference>
<keyword evidence="10 13" id="KW-0066">ATP synthesis</keyword>
<accession>A0A177ZIB3</accession>
<name>A0A177ZIB3_9BACI</name>
<evidence type="ECO:0000313" key="17">
    <source>
        <dbReference type="Proteomes" id="UP000077881"/>
    </source>
</evidence>
<dbReference type="GO" id="GO:0012505">
    <property type="term" value="C:endomembrane system"/>
    <property type="evidence" value="ECO:0007669"/>
    <property type="project" value="UniProtKB-SubCell"/>
</dbReference>
<keyword evidence="5 13" id="KW-0812">Transmembrane</keyword>
<dbReference type="PANTHER" id="PTHR33445">
    <property type="entry name" value="ATP SYNTHASE SUBUNIT B', CHLOROPLASTIC"/>
    <property type="match status" value="1"/>
</dbReference>
<dbReference type="OrthoDB" id="282095at2"/>
<dbReference type="InterPro" id="IPR005864">
    <property type="entry name" value="ATP_synth_F0_bsu_bac"/>
</dbReference>
<dbReference type="AlphaFoldDB" id="A0A177ZIB3"/>
<dbReference type="InterPro" id="IPR028987">
    <property type="entry name" value="ATP_synth_B-like_membr_sf"/>
</dbReference>
<dbReference type="GO" id="GO:0005886">
    <property type="term" value="C:plasma membrane"/>
    <property type="evidence" value="ECO:0007669"/>
    <property type="project" value="UniProtKB-SubCell"/>
</dbReference>
<keyword evidence="17" id="KW-1185">Reference proteome</keyword>
<keyword evidence="4 13" id="KW-0138">CF(0)</keyword>
<evidence type="ECO:0000256" key="1">
    <source>
        <dbReference type="ARBA" id="ARBA00005513"/>
    </source>
</evidence>
<proteinExistence type="inferred from homology"/>
<evidence type="ECO:0000256" key="12">
    <source>
        <dbReference type="ARBA" id="ARBA00037847"/>
    </source>
</evidence>
<evidence type="ECO:0000256" key="8">
    <source>
        <dbReference type="ARBA" id="ARBA00023065"/>
    </source>
</evidence>
<evidence type="ECO:0000256" key="6">
    <source>
        <dbReference type="ARBA" id="ARBA00022781"/>
    </source>
</evidence>
<dbReference type="GO" id="GO:0045259">
    <property type="term" value="C:proton-transporting ATP synthase complex"/>
    <property type="evidence" value="ECO:0007669"/>
    <property type="project" value="UniProtKB-KW"/>
</dbReference>
<dbReference type="PANTHER" id="PTHR33445:SF1">
    <property type="entry name" value="ATP SYNTHASE SUBUNIT B"/>
    <property type="match status" value="1"/>
</dbReference>
<evidence type="ECO:0000256" key="7">
    <source>
        <dbReference type="ARBA" id="ARBA00022989"/>
    </source>
</evidence>
<evidence type="ECO:0000256" key="11">
    <source>
        <dbReference type="ARBA" id="ARBA00025198"/>
    </source>
</evidence>
<dbReference type="Proteomes" id="UP000077881">
    <property type="component" value="Unassembled WGS sequence"/>
</dbReference>
<dbReference type="GO" id="GO:0046961">
    <property type="term" value="F:proton-transporting ATPase activity, rotational mechanism"/>
    <property type="evidence" value="ECO:0007669"/>
    <property type="project" value="TreeGrafter"/>
</dbReference>
<dbReference type="RefSeq" id="WP_057982632.1">
    <property type="nucleotide sequence ID" value="NZ_LDJR01000060.1"/>
</dbReference>
<organism evidence="16 17">
    <name type="scientific">Lederbergia galactosidilytica</name>
    <dbReference type="NCBI Taxonomy" id="217031"/>
    <lineage>
        <taxon>Bacteria</taxon>
        <taxon>Bacillati</taxon>
        <taxon>Bacillota</taxon>
        <taxon>Bacilli</taxon>
        <taxon>Bacillales</taxon>
        <taxon>Bacillaceae</taxon>
        <taxon>Lederbergia</taxon>
    </lineage>
</organism>
<gene>
    <name evidence="13" type="primary">atpF</name>
    <name evidence="16" type="ORF">ABB05_20755</name>
</gene>
<dbReference type="InterPro" id="IPR002146">
    <property type="entry name" value="ATP_synth_b/b'su_bac/chlpt"/>
</dbReference>
<dbReference type="EMBL" id="LDJR01000060">
    <property type="protein sequence ID" value="OAK67555.1"/>
    <property type="molecule type" value="Genomic_DNA"/>
</dbReference>
<evidence type="ECO:0000256" key="15">
    <source>
        <dbReference type="SAM" id="Coils"/>
    </source>
</evidence>
<dbReference type="HAMAP" id="MF_01398">
    <property type="entry name" value="ATP_synth_b_bprime"/>
    <property type="match status" value="1"/>
</dbReference>
<dbReference type="InterPro" id="IPR050059">
    <property type="entry name" value="ATP_synthase_B_chain"/>
</dbReference>
<comment type="subunit">
    <text evidence="13">F-type ATPases have 2 components, F(1) - the catalytic core - and F(0) - the membrane proton channel. F(1) has five subunits: alpha(3), beta(3), gamma(1), delta(1), epsilon(1). F(0) has three main subunits: a(1), b(2) and c(10-14). The alpha and beta chains form an alternating ring which encloses part of the gamma chain. F(1) is attached to F(0) by a central stalk formed by the gamma and epsilon chains, while a peripheral stalk is formed by the delta and b chains.</text>
</comment>
<evidence type="ECO:0000256" key="10">
    <source>
        <dbReference type="ARBA" id="ARBA00023310"/>
    </source>
</evidence>
<protein>
    <recommendedName>
        <fullName evidence="13">ATP synthase subunit b</fullName>
    </recommendedName>
    <alternativeName>
        <fullName evidence="13">ATP synthase F(0) sector subunit b</fullName>
    </alternativeName>
    <alternativeName>
        <fullName evidence="13">ATPase subunit I</fullName>
    </alternativeName>
    <alternativeName>
        <fullName evidence="13">F-type ATPase subunit b</fullName>
        <shortName evidence="13">F-ATPase subunit b</shortName>
    </alternativeName>
</protein>
<keyword evidence="7 13" id="KW-1133">Transmembrane helix</keyword>
<comment type="function">
    <text evidence="13">Component of the F(0) channel, it forms part of the peripheral stalk, linking F(1) to F(0).</text>
</comment>
<dbReference type="CDD" id="cd06503">
    <property type="entry name" value="ATP-synt_Fo_b"/>
    <property type="match status" value="1"/>
</dbReference>
<keyword evidence="3 13" id="KW-1003">Cell membrane</keyword>
<evidence type="ECO:0000256" key="2">
    <source>
        <dbReference type="ARBA" id="ARBA00022448"/>
    </source>
</evidence>
<evidence type="ECO:0000256" key="14">
    <source>
        <dbReference type="RuleBase" id="RU003848"/>
    </source>
</evidence>
<keyword evidence="6 13" id="KW-0375">Hydrogen ion transport</keyword>
<keyword evidence="8 13" id="KW-0406">Ion transport</keyword>
<reference evidence="16 17" key="1">
    <citation type="submission" date="2015-05" db="EMBL/GenBank/DDBJ databases">
        <title>Comparison of genome.</title>
        <authorList>
            <person name="Zheng Z."/>
            <person name="Sun M."/>
        </authorList>
    </citation>
    <scope>NUCLEOTIDE SEQUENCE [LARGE SCALE GENOMIC DNA]</scope>
    <source>
        <strain evidence="16 17">G25-74</strain>
    </source>
</reference>
<feature type="coiled-coil region" evidence="15">
    <location>
        <begin position="54"/>
        <end position="132"/>
    </location>
</feature>
<sequence length="168" mass="19184">MLAKSLVLGQAFNGGDIAFTLIAFLVLLFILKKVAWGPLMGVMIKREEYIATEIEEAEKSRVESSKLLEEQKELLKQARQEAQEMIENSKQHGEVQREEIVQLAKQEAERLKESARIEIEQEKEQAITALREQVASLSVMIASKVIEKELNEEDQQKLIDEYVQRAGE</sequence>
<comment type="function">
    <text evidence="11 13">F(1)F(0) ATP synthase produces ATP from ADP in the presence of a proton or sodium gradient. F-type ATPases consist of two structural domains, F(1) containing the extramembraneous catalytic core and F(0) containing the membrane proton channel, linked together by a central stalk and a peripheral stalk. During catalysis, ATP synthesis in the catalytic domain of F(1) is coupled via a rotary mechanism of the central stalk subunits to proton translocation.</text>
</comment>
<dbReference type="SUPFAM" id="SSF81573">
    <property type="entry name" value="F1F0 ATP synthase subunit B, membrane domain"/>
    <property type="match status" value="1"/>
</dbReference>
<dbReference type="NCBIfam" id="TIGR01144">
    <property type="entry name" value="ATP_synt_b"/>
    <property type="match status" value="1"/>
</dbReference>
<evidence type="ECO:0000256" key="13">
    <source>
        <dbReference type="HAMAP-Rule" id="MF_01398"/>
    </source>
</evidence>
<keyword evidence="15" id="KW-0175">Coiled coil</keyword>
<comment type="subcellular location">
    <subcellularLocation>
        <location evidence="13">Cell membrane</location>
        <topology evidence="13">Single-pass membrane protein</topology>
    </subcellularLocation>
    <subcellularLocation>
        <location evidence="12">Endomembrane system</location>
        <topology evidence="12">Single-pass membrane protein</topology>
    </subcellularLocation>
</comment>
<evidence type="ECO:0000256" key="4">
    <source>
        <dbReference type="ARBA" id="ARBA00022547"/>
    </source>
</evidence>
<keyword evidence="2 13" id="KW-0813">Transport</keyword>
<evidence type="ECO:0000313" key="16">
    <source>
        <dbReference type="EMBL" id="OAK67555.1"/>
    </source>
</evidence>
<dbReference type="Pfam" id="PF00430">
    <property type="entry name" value="ATP-synt_B"/>
    <property type="match status" value="1"/>
</dbReference>
<comment type="caution">
    <text evidence="16">The sequence shown here is derived from an EMBL/GenBank/DDBJ whole genome shotgun (WGS) entry which is preliminary data.</text>
</comment>
<feature type="transmembrane region" description="Helical" evidence="13">
    <location>
        <begin position="12"/>
        <end position="31"/>
    </location>
</feature>
<dbReference type="PATRIC" id="fig|217031.6.peg.4511"/>